<dbReference type="InterPro" id="IPR010921">
    <property type="entry name" value="Trp_repressor/repl_initiator"/>
</dbReference>
<dbReference type="EMBL" id="QXFY01009523">
    <property type="protein sequence ID" value="KAE9262424.1"/>
    <property type="molecule type" value="Genomic_DNA"/>
</dbReference>
<feature type="non-terminal residue" evidence="1">
    <location>
        <position position="103"/>
    </location>
</feature>
<dbReference type="AlphaFoldDB" id="A0A6G0PZA2"/>
<evidence type="ECO:0000313" key="1">
    <source>
        <dbReference type="EMBL" id="KAE9262424.1"/>
    </source>
</evidence>
<accession>A0A6G0PZA2</accession>
<evidence type="ECO:0008006" key="3">
    <source>
        <dbReference type="Google" id="ProtNLM"/>
    </source>
</evidence>
<gene>
    <name evidence="1" type="ORF">PF008_g32606</name>
</gene>
<name>A0A6G0PZA2_9STRA</name>
<evidence type="ECO:0000313" key="2">
    <source>
        <dbReference type="Proteomes" id="UP000486351"/>
    </source>
</evidence>
<dbReference type="Proteomes" id="UP000486351">
    <property type="component" value="Unassembled WGS sequence"/>
</dbReference>
<dbReference type="SUPFAM" id="SSF48295">
    <property type="entry name" value="TrpR-like"/>
    <property type="match status" value="1"/>
</dbReference>
<organism evidence="1 2">
    <name type="scientific">Phytophthora fragariae</name>
    <dbReference type="NCBI Taxonomy" id="53985"/>
    <lineage>
        <taxon>Eukaryota</taxon>
        <taxon>Sar</taxon>
        <taxon>Stramenopiles</taxon>
        <taxon>Oomycota</taxon>
        <taxon>Peronosporomycetes</taxon>
        <taxon>Peronosporales</taxon>
        <taxon>Peronosporaceae</taxon>
        <taxon>Phytophthora</taxon>
    </lineage>
</organism>
<reference evidence="1 2" key="1">
    <citation type="submission" date="2018-09" db="EMBL/GenBank/DDBJ databases">
        <title>Genomic investigation of the strawberry pathogen Phytophthora fragariae indicates pathogenicity is determined by transcriptional variation in three key races.</title>
        <authorList>
            <person name="Adams T.M."/>
            <person name="Armitage A.D."/>
            <person name="Sobczyk M.K."/>
            <person name="Bates H.J."/>
            <person name="Dunwell J.M."/>
            <person name="Nellist C.F."/>
            <person name="Harrison R.J."/>
        </authorList>
    </citation>
    <scope>NUCLEOTIDE SEQUENCE [LARGE SCALE GENOMIC DNA]</scope>
    <source>
        <strain evidence="1 2">NOV-77</strain>
    </source>
</reference>
<protein>
    <recommendedName>
        <fullName evidence="3">Transposase Synechocystis PCC 6803 domain-containing protein</fullName>
    </recommendedName>
</protein>
<proteinExistence type="predicted"/>
<sequence>MQCPEDVATARLRALGVADEDNLCSDLDNLCSDLDDDEGDTASNAVEVVVRDRRNAYSNALKLKVLEDINADVSVTKAARLHGIKSRTAVHAWRGREAIIREA</sequence>
<comment type="caution">
    <text evidence="1">The sequence shown here is derived from an EMBL/GenBank/DDBJ whole genome shotgun (WGS) entry which is preliminary data.</text>
</comment>
<dbReference type="GO" id="GO:0043565">
    <property type="term" value="F:sequence-specific DNA binding"/>
    <property type="evidence" value="ECO:0007669"/>
    <property type="project" value="InterPro"/>
</dbReference>